<keyword evidence="1" id="KW-0732">Signal</keyword>
<feature type="chain" id="PRO_5009526889" evidence="1">
    <location>
        <begin position="25"/>
        <end position="144"/>
    </location>
</feature>
<proteinExistence type="predicted"/>
<dbReference type="Proteomes" id="UP000179037">
    <property type="component" value="Unassembled WGS sequence"/>
</dbReference>
<evidence type="ECO:0000256" key="1">
    <source>
        <dbReference type="SAM" id="SignalP"/>
    </source>
</evidence>
<sequence>MIRKRKSCLAIVVALLTVVGFASSAPASEAKKPERIGPTVKIHRGEKCVEDTEFMRRNHMKVILHQRDETMHQGIRTTKHSLKNCVDCHADPKTNSVLDQEGFCSSCHEFASVKIDCFSCHTDKRDKNAVAVAPFKGVAKRVQP</sequence>
<protein>
    <submittedName>
        <fullName evidence="2">Uncharacterized protein</fullName>
    </submittedName>
</protein>
<organism evidence="2 3">
    <name type="scientific">Candidatus Muproteobacteria bacterium RIFCSPLOWO2_01_FULL_60_18</name>
    <dbReference type="NCBI Taxonomy" id="1817768"/>
    <lineage>
        <taxon>Bacteria</taxon>
        <taxon>Pseudomonadati</taxon>
        <taxon>Pseudomonadota</taxon>
        <taxon>Candidatus Muproteobacteria</taxon>
    </lineage>
</organism>
<feature type="signal peptide" evidence="1">
    <location>
        <begin position="1"/>
        <end position="24"/>
    </location>
</feature>
<name>A0A1F6TYB7_9PROT</name>
<evidence type="ECO:0000313" key="3">
    <source>
        <dbReference type="Proteomes" id="UP000179037"/>
    </source>
</evidence>
<dbReference type="InterPro" id="IPR036280">
    <property type="entry name" value="Multihaem_cyt_sf"/>
</dbReference>
<dbReference type="AlphaFoldDB" id="A0A1F6TYB7"/>
<gene>
    <name evidence="2" type="ORF">A3A87_05120</name>
</gene>
<accession>A0A1F6TYB7</accession>
<reference evidence="2 3" key="1">
    <citation type="journal article" date="2016" name="Nat. Commun.">
        <title>Thousands of microbial genomes shed light on interconnected biogeochemical processes in an aquifer system.</title>
        <authorList>
            <person name="Anantharaman K."/>
            <person name="Brown C.T."/>
            <person name="Hug L.A."/>
            <person name="Sharon I."/>
            <person name="Castelle C.J."/>
            <person name="Probst A.J."/>
            <person name="Thomas B.C."/>
            <person name="Singh A."/>
            <person name="Wilkins M.J."/>
            <person name="Karaoz U."/>
            <person name="Brodie E.L."/>
            <person name="Williams K.H."/>
            <person name="Hubbard S.S."/>
            <person name="Banfield J.F."/>
        </authorList>
    </citation>
    <scope>NUCLEOTIDE SEQUENCE [LARGE SCALE GENOMIC DNA]</scope>
</reference>
<dbReference type="SUPFAM" id="SSF48695">
    <property type="entry name" value="Multiheme cytochromes"/>
    <property type="match status" value="1"/>
</dbReference>
<dbReference type="Gene3D" id="3.90.10.10">
    <property type="entry name" value="Cytochrome C3"/>
    <property type="match status" value="1"/>
</dbReference>
<dbReference type="STRING" id="1817768.A3A87_05120"/>
<dbReference type="EMBL" id="MFTC01000079">
    <property type="protein sequence ID" value="OGI50062.1"/>
    <property type="molecule type" value="Genomic_DNA"/>
</dbReference>
<evidence type="ECO:0000313" key="2">
    <source>
        <dbReference type="EMBL" id="OGI50062.1"/>
    </source>
</evidence>
<comment type="caution">
    <text evidence="2">The sequence shown here is derived from an EMBL/GenBank/DDBJ whole genome shotgun (WGS) entry which is preliminary data.</text>
</comment>